<dbReference type="InterPro" id="IPR011335">
    <property type="entry name" value="Restrct_endonuc-II-like"/>
</dbReference>
<dbReference type="InterPro" id="IPR011856">
    <property type="entry name" value="tRNA_endonuc-like_dom_sf"/>
</dbReference>
<reference evidence="5" key="1">
    <citation type="journal article" date="2019" name="Int. J. Syst. Evol. Microbiol.">
        <title>The Global Catalogue of Microorganisms (GCM) 10K type strain sequencing project: providing services to taxonomists for standard genome sequencing and annotation.</title>
        <authorList>
            <consortium name="The Broad Institute Genomics Platform"/>
            <consortium name="The Broad Institute Genome Sequencing Center for Infectious Disease"/>
            <person name="Wu L."/>
            <person name="Ma J."/>
        </authorList>
    </citation>
    <scope>NUCLEOTIDE SEQUENCE [LARGE SCALE GENOMIC DNA]</scope>
    <source>
        <strain evidence="5">JCM 17494</strain>
    </source>
</reference>
<evidence type="ECO:0000313" key="4">
    <source>
        <dbReference type="EMBL" id="GAA3676619.1"/>
    </source>
</evidence>
<dbReference type="EMBL" id="BAABBE010000031">
    <property type="protein sequence ID" value="GAA3676619.1"/>
    <property type="molecule type" value="Genomic_DNA"/>
</dbReference>
<dbReference type="InterPro" id="IPR007560">
    <property type="entry name" value="Restrct_endonuc_IV_Mrr"/>
</dbReference>
<dbReference type="SUPFAM" id="SSF52980">
    <property type="entry name" value="Restriction endonuclease-like"/>
    <property type="match status" value="1"/>
</dbReference>
<dbReference type="Pfam" id="PF14338">
    <property type="entry name" value="Mrr_N"/>
    <property type="match status" value="1"/>
</dbReference>
<proteinExistence type="predicted"/>
<dbReference type="Proteomes" id="UP001500711">
    <property type="component" value="Unassembled WGS sequence"/>
</dbReference>
<sequence length="303" mass="33378">MAVPEFQTFMVPVLRVMSDGQMRHWRDVEAPAAAELGLTDEDRADIFPSGKTRINDRVQWAITHLVQAGVLTRPQRGHVQINDRGRALLAENPKRVDGKVLSQFEEYRDFLGRSREKATSSNGSGPTESAETPLEAIADAVRASNEALGAEVLQRVLDQPPAFLERLVLKLLTAMGYGGRAGAAEHWGGSGDGGIDGVVRQDVLGLDRVYVQAKRYAADHPVGRPDIQAFVGALHGQQADRGVFITTSRFSADARSYVERIPNRIVLIDGRRLAELMILHNVGAQDESTFVLKRVDEDFFEQP</sequence>
<keyword evidence="4" id="KW-0540">Nuclease</keyword>
<dbReference type="PANTHER" id="PTHR30015:SF7">
    <property type="entry name" value="TYPE IV METHYL-DIRECTED RESTRICTION ENZYME ECOKMRR"/>
    <property type="match status" value="1"/>
</dbReference>
<gene>
    <name evidence="4" type="ORF">GCM10022267_74360</name>
</gene>
<feature type="region of interest" description="Disordered" evidence="1">
    <location>
        <begin position="113"/>
        <end position="132"/>
    </location>
</feature>
<keyword evidence="4" id="KW-0255">Endonuclease</keyword>
<name>A0ABP7C3X1_9PSEU</name>
<evidence type="ECO:0000313" key="5">
    <source>
        <dbReference type="Proteomes" id="UP001500711"/>
    </source>
</evidence>
<dbReference type="RefSeq" id="WP_346135289.1">
    <property type="nucleotide sequence ID" value="NZ_BAABBE010000031.1"/>
</dbReference>
<dbReference type="PANTHER" id="PTHR30015">
    <property type="entry name" value="MRR RESTRICTION SYSTEM PROTEIN"/>
    <property type="match status" value="1"/>
</dbReference>
<feature type="compositionally biased region" description="Polar residues" evidence="1">
    <location>
        <begin position="119"/>
        <end position="130"/>
    </location>
</feature>
<dbReference type="InterPro" id="IPR052906">
    <property type="entry name" value="Type_IV_Methyl-Rstrct_Enzyme"/>
</dbReference>
<evidence type="ECO:0000259" key="2">
    <source>
        <dbReference type="Pfam" id="PF04471"/>
    </source>
</evidence>
<feature type="domain" description="Restriction system protein Mrr-like N-terminal" evidence="3">
    <location>
        <begin position="6"/>
        <end position="90"/>
    </location>
</feature>
<evidence type="ECO:0000256" key="1">
    <source>
        <dbReference type="SAM" id="MobiDB-lite"/>
    </source>
</evidence>
<keyword evidence="4" id="KW-0378">Hydrolase</keyword>
<comment type="caution">
    <text evidence="4">The sequence shown here is derived from an EMBL/GenBank/DDBJ whole genome shotgun (WGS) entry which is preliminary data.</text>
</comment>
<organism evidence="4 5">
    <name type="scientific">Lentzea roselyniae</name>
    <dbReference type="NCBI Taxonomy" id="531940"/>
    <lineage>
        <taxon>Bacteria</taxon>
        <taxon>Bacillati</taxon>
        <taxon>Actinomycetota</taxon>
        <taxon>Actinomycetes</taxon>
        <taxon>Pseudonocardiales</taxon>
        <taxon>Pseudonocardiaceae</taxon>
        <taxon>Lentzea</taxon>
    </lineage>
</organism>
<dbReference type="Gene3D" id="3.40.1350.10">
    <property type="match status" value="1"/>
</dbReference>
<evidence type="ECO:0000259" key="3">
    <source>
        <dbReference type="Pfam" id="PF14338"/>
    </source>
</evidence>
<feature type="domain" description="Restriction endonuclease type IV Mrr" evidence="2">
    <location>
        <begin position="160"/>
        <end position="277"/>
    </location>
</feature>
<dbReference type="InterPro" id="IPR025745">
    <property type="entry name" value="Mrr-like_N_dom"/>
</dbReference>
<dbReference type="Pfam" id="PF04471">
    <property type="entry name" value="Mrr_cat"/>
    <property type="match status" value="1"/>
</dbReference>
<accession>A0ABP7C3X1</accession>
<protein>
    <submittedName>
        <fullName evidence="4">Restriction endonuclease</fullName>
    </submittedName>
</protein>
<keyword evidence="5" id="KW-1185">Reference proteome</keyword>
<dbReference type="GO" id="GO:0004519">
    <property type="term" value="F:endonuclease activity"/>
    <property type="evidence" value="ECO:0007669"/>
    <property type="project" value="UniProtKB-KW"/>
</dbReference>